<keyword evidence="3" id="KW-1185">Reference proteome</keyword>
<organism evidence="2 3">
    <name type="scientific">Lolium multiflorum</name>
    <name type="common">Italian ryegrass</name>
    <name type="synonym">Lolium perenne subsp. multiflorum</name>
    <dbReference type="NCBI Taxonomy" id="4521"/>
    <lineage>
        <taxon>Eukaryota</taxon>
        <taxon>Viridiplantae</taxon>
        <taxon>Streptophyta</taxon>
        <taxon>Embryophyta</taxon>
        <taxon>Tracheophyta</taxon>
        <taxon>Spermatophyta</taxon>
        <taxon>Magnoliopsida</taxon>
        <taxon>Liliopsida</taxon>
        <taxon>Poales</taxon>
        <taxon>Poaceae</taxon>
        <taxon>BOP clade</taxon>
        <taxon>Pooideae</taxon>
        <taxon>Poodae</taxon>
        <taxon>Poeae</taxon>
        <taxon>Poeae Chloroplast Group 2 (Poeae type)</taxon>
        <taxon>Loliodinae</taxon>
        <taxon>Loliinae</taxon>
        <taxon>Lolium</taxon>
    </lineage>
</organism>
<dbReference type="EMBL" id="JAUUTY010000001">
    <property type="protein sequence ID" value="KAK1696890.1"/>
    <property type="molecule type" value="Genomic_DNA"/>
</dbReference>
<name>A0AAD8X616_LOLMU</name>
<dbReference type="AlphaFoldDB" id="A0AAD8X616"/>
<evidence type="ECO:0000313" key="2">
    <source>
        <dbReference type="EMBL" id="KAK1696890.1"/>
    </source>
</evidence>
<evidence type="ECO:0000259" key="1">
    <source>
        <dbReference type="SMART" id="SM00343"/>
    </source>
</evidence>
<feature type="domain" description="CCHC-type" evidence="1">
    <location>
        <begin position="177"/>
        <end position="193"/>
    </location>
</feature>
<dbReference type="GO" id="GO:0008270">
    <property type="term" value="F:zinc ion binding"/>
    <property type="evidence" value="ECO:0007669"/>
    <property type="project" value="InterPro"/>
</dbReference>
<comment type="caution">
    <text evidence="2">The sequence shown here is derived from an EMBL/GenBank/DDBJ whole genome shotgun (WGS) entry which is preliminary data.</text>
</comment>
<dbReference type="Gene3D" id="4.10.60.10">
    <property type="entry name" value="Zinc finger, CCHC-type"/>
    <property type="match status" value="1"/>
</dbReference>
<reference evidence="2" key="1">
    <citation type="submission" date="2023-07" db="EMBL/GenBank/DDBJ databases">
        <title>A chromosome-level genome assembly of Lolium multiflorum.</title>
        <authorList>
            <person name="Chen Y."/>
            <person name="Copetti D."/>
            <person name="Kolliker R."/>
            <person name="Studer B."/>
        </authorList>
    </citation>
    <scope>NUCLEOTIDE SEQUENCE</scope>
    <source>
        <strain evidence="2">02402/16</strain>
        <tissue evidence="2">Leaf</tissue>
    </source>
</reference>
<sequence>MIHLGLNQIPDFHIMKRWTKSARDILGPSVEGPQETELSLPKSFRHNIMYVSALELVKMGDLAESKYRIVMKHITATKKELREDETPVAPLYYSSGAEDDGEARSTNKRAQLEGLAESGAMTSDGVIIKEPLIKRGRGRPKATRFKSFLDGGCKRTATKDNRQEGDRPEGLSKQTTFCKRCRKPGHNSSTCTVLSVGRTDTGTGVLQKKPRRQNKCSACGATGHNSTTCTAGVEVPDD</sequence>
<accession>A0AAD8X616</accession>
<evidence type="ECO:0000313" key="3">
    <source>
        <dbReference type="Proteomes" id="UP001231189"/>
    </source>
</evidence>
<gene>
    <name evidence="2" type="ORF">QYE76_013587</name>
</gene>
<dbReference type="SMART" id="SM00343">
    <property type="entry name" value="ZnF_C2HC"/>
    <property type="match status" value="2"/>
</dbReference>
<protein>
    <recommendedName>
        <fullName evidence="1">CCHC-type domain-containing protein</fullName>
    </recommendedName>
</protein>
<dbReference type="GO" id="GO:0003676">
    <property type="term" value="F:nucleic acid binding"/>
    <property type="evidence" value="ECO:0007669"/>
    <property type="project" value="InterPro"/>
</dbReference>
<dbReference type="Proteomes" id="UP001231189">
    <property type="component" value="Unassembled WGS sequence"/>
</dbReference>
<feature type="domain" description="CCHC-type" evidence="1">
    <location>
        <begin position="215"/>
        <end position="231"/>
    </location>
</feature>
<dbReference type="InterPro" id="IPR001878">
    <property type="entry name" value="Znf_CCHC"/>
</dbReference>
<proteinExistence type="predicted"/>